<organism evidence="1 2">
    <name type="scientific">Bacteroides nordii</name>
    <dbReference type="NCBI Taxonomy" id="291645"/>
    <lineage>
        <taxon>Bacteria</taxon>
        <taxon>Pseudomonadati</taxon>
        <taxon>Bacteroidota</taxon>
        <taxon>Bacteroidia</taxon>
        <taxon>Bacteroidales</taxon>
        <taxon>Bacteroidaceae</taxon>
        <taxon>Bacteroides</taxon>
    </lineage>
</organism>
<evidence type="ECO:0008006" key="3">
    <source>
        <dbReference type="Google" id="ProtNLM"/>
    </source>
</evidence>
<dbReference type="RefSeq" id="WP_122201750.1">
    <property type="nucleotide sequence ID" value="NZ_CABJFV010000010.1"/>
</dbReference>
<evidence type="ECO:0000313" key="2">
    <source>
        <dbReference type="Proteomes" id="UP000284379"/>
    </source>
</evidence>
<dbReference type="EMBL" id="QSGO01000010">
    <property type="protein sequence ID" value="RHB34210.1"/>
    <property type="molecule type" value="Genomic_DNA"/>
</dbReference>
<name>A0A413VKS5_9BACE</name>
<proteinExistence type="predicted"/>
<dbReference type="AlphaFoldDB" id="A0A413VKS5"/>
<sequence length="1204" mass="137315">MNIKNHHIIRYVIVLSWLIIVSNSFNLLFAQDFIPNNFINYYFSPKNLGFSTPQTAEFTKYNNANINYYNGLLDLKIPLLDFKDNTFNITIDLEYLSDGFKPGRSPTLVGNNWGLKVGGVITRNICGSPDDVKGFKESSTTGKYMLDGLLVAIRDNRCRHYSKADLYNLNIATTTQGTPYVSGDLEYDYAPDIFNFSFGEHRGYFFINNNGKVISSLGDGYKIDISSLSIQEYSTSAPPTNSTIKITTPDGYIYEFGGDVSYLEYNIPNNPKGTKISPVHIISWHLKTICNVNSQRKVQFKYKQYEQKNKYNLFLLNAYNQVTQRIWLGGASGYYPPFVSDINKKCILIEDKLITPIIKEITIDKTHITFRTGRPPISFWGENNVEDLIYLEEIQLGYNITLIKSITFDYLRSGKYFFMKELKINSQNTLPDVYSFDYNLNTNLPDPLTIGIDHWGFWNGSYATNEDAREYLNNINDRKHVNTKICDIAMLNKITHPTKGETKITYEYNRYNYWKVKCDDNISWKVNFSQSSIPCGGVRVKSITNYDPWSKKEIIRTFSYITPDKGAGSGIIGDLPKYNIPVETLVYQRMGPNYIDKITEDVWSISSNTIGKVHNVAEFHIGYSDVSESFNDNSKIYYHFSSMIDMPDDESINGKIVQSESISRSFNKFQLLDKFGLYNSNDLSGYRGKLITKTTYSGSRKKLSTESYIYNTNEAVDNYEVSILSTSIGLAANRIYTTPCRLVEESQLDENQVLITKNYLYNEKNLIAEKKTVKSNLDTLVLSYFYPFDSSSIIDGVDNVSDLIQLNIINEPALLIKSIRKNSSKGTQVLSGIKYNYGKFNNQILKKSLSELTLKESISFDYSLINSNFKKKEEYLKYDNYGNIISFVKNSLEKSVYLWSYNGQYPVAEIKGATYDQVKAALCMDPEVLSKESIPNMELINSLRIKLPNASVSTYTFQPLVGMLTSTNPQGIITYYNYDSSGRLAQVYLMENNIKKIIEVHEYNVSKSTPNTKYYCNVTLDNTALGGDGTKVTNPLEVGTALPPPATVYEYNFEGWFDGQTKVTIVPNDPSLTLKARFSKIHVVDIHLRSYLRKNGTGFIMLEADEEIIDSFTCPVKLLKYSISDIEQVTTLLGTVTIELIDGSSSNEEEYGAIPNEKREVVYDLKETPTWNAKKSTYYNSDKSEWDICILRFENEYAYPLPLK</sequence>
<dbReference type="Proteomes" id="UP000284379">
    <property type="component" value="Unassembled WGS sequence"/>
</dbReference>
<protein>
    <recommendedName>
        <fullName evidence="3">RHS repeat protein</fullName>
    </recommendedName>
</protein>
<evidence type="ECO:0000313" key="1">
    <source>
        <dbReference type="EMBL" id="RHB34210.1"/>
    </source>
</evidence>
<reference evidence="1 2" key="1">
    <citation type="submission" date="2018-08" db="EMBL/GenBank/DDBJ databases">
        <title>A genome reference for cultivated species of the human gut microbiota.</title>
        <authorList>
            <person name="Zou Y."/>
            <person name="Xue W."/>
            <person name="Luo G."/>
        </authorList>
    </citation>
    <scope>NUCLEOTIDE SEQUENCE [LARGE SCALE GENOMIC DNA]</scope>
    <source>
        <strain evidence="1 2">AM40-30BH</strain>
    </source>
</reference>
<gene>
    <name evidence="1" type="ORF">DW888_13505</name>
</gene>
<accession>A0A413VKS5</accession>
<comment type="caution">
    <text evidence="1">The sequence shown here is derived from an EMBL/GenBank/DDBJ whole genome shotgun (WGS) entry which is preliminary data.</text>
</comment>